<evidence type="ECO:0000313" key="2">
    <source>
        <dbReference type="EMBL" id="XCD29818.1"/>
    </source>
</evidence>
<name>A0AAU8BW23_9VIRU</name>
<feature type="region of interest" description="Disordered" evidence="1">
    <location>
        <begin position="1"/>
        <end position="33"/>
    </location>
</feature>
<accession>A0AAU8BW23</accession>
<dbReference type="EMBL" id="PP554579">
    <property type="protein sequence ID" value="XCD29818.1"/>
    <property type="molecule type" value="Genomic_DNA"/>
</dbReference>
<feature type="compositionally biased region" description="Basic and acidic residues" evidence="1">
    <location>
        <begin position="22"/>
        <end position="33"/>
    </location>
</feature>
<reference evidence="2" key="1">
    <citation type="submission" date="2024-03" db="EMBL/GenBank/DDBJ databases">
        <title>This phage originates from the Bacteriophage catalogue of the Bacteriophage Competence Centre, Department of Microbiology und Biotechnology, Max Rubner-Institut, Kiel, Germany.</title>
        <authorList>
            <person name="Sprotte S."/>
            <person name="Brinks E."/>
        </authorList>
    </citation>
    <scope>NUCLEOTIDE SEQUENCE</scope>
</reference>
<protein>
    <submittedName>
        <fullName evidence="2">Uncharacterized protein</fullName>
    </submittedName>
</protein>
<sequence>MNNSNIGLKRPESHSNAFNFDGDTKTRAKLEEA</sequence>
<proteinExistence type="predicted"/>
<evidence type="ECO:0000256" key="1">
    <source>
        <dbReference type="SAM" id="MobiDB-lite"/>
    </source>
</evidence>
<organism evidence="2">
    <name type="scientific">Salmonella phage PMBT29</name>
    <dbReference type="NCBI Taxonomy" id="3137286"/>
    <lineage>
        <taxon>Viruses</taxon>
    </lineage>
</organism>